<dbReference type="AlphaFoldDB" id="A0A382Y1W3"/>
<evidence type="ECO:0000256" key="1">
    <source>
        <dbReference type="SAM" id="MobiDB-lite"/>
    </source>
</evidence>
<evidence type="ECO:0000313" key="2">
    <source>
        <dbReference type="EMBL" id="SVD77130.1"/>
    </source>
</evidence>
<protein>
    <submittedName>
        <fullName evidence="2">Uncharacterized protein</fullName>
    </submittedName>
</protein>
<feature type="compositionally biased region" description="Pro residues" evidence="1">
    <location>
        <begin position="7"/>
        <end position="16"/>
    </location>
</feature>
<organism evidence="2">
    <name type="scientific">marine metagenome</name>
    <dbReference type="NCBI Taxonomy" id="408172"/>
    <lineage>
        <taxon>unclassified sequences</taxon>
        <taxon>metagenomes</taxon>
        <taxon>ecological metagenomes</taxon>
    </lineage>
</organism>
<feature type="region of interest" description="Disordered" evidence="1">
    <location>
        <begin position="1"/>
        <end position="22"/>
    </location>
</feature>
<feature type="non-terminal residue" evidence="2">
    <location>
        <position position="1"/>
    </location>
</feature>
<name>A0A382Y1W3_9ZZZZ</name>
<reference evidence="2" key="1">
    <citation type="submission" date="2018-05" db="EMBL/GenBank/DDBJ databases">
        <authorList>
            <person name="Lanie J.A."/>
            <person name="Ng W.-L."/>
            <person name="Kazmierczak K.M."/>
            <person name="Andrzejewski T.M."/>
            <person name="Davidsen T.M."/>
            <person name="Wayne K.J."/>
            <person name="Tettelin H."/>
            <person name="Glass J.I."/>
            <person name="Rusch D."/>
            <person name="Podicherti R."/>
            <person name="Tsui H.-C.T."/>
            <person name="Winkler M.E."/>
        </authorList>
    </citation>
    <scope>NUCLEOTIDE SEQUENCE</scope>
</reference>
<feature type="non-terminal residue" evidence="2">
    <location>
        <position position="22"/>
    </location>
</feature>
<sequence length="22" mass="2260">SRACAPASPPPPPPPSICWVND</sequence>
<accession>A0A382Y1W3</accession>
<proteinExistence type="predicted"/>
<dbReference type="EMBL" id="UINC01172184">
    <property type="protein sequence ID" value="SVD77130.1"/>
    <property type="molecule type" value="Genomic_DNA"/>
</dbReference>
<gene>
    <name evidence="2" type="ORF">METZ01_LOCUS429984</name>
</gene>